<name>A0A317T570_9PEZI</name>
<dbReference type="PANTHER" id="PTHR24093">
    <property type="entry name" value="CATION TRANSPORTING ATPASE"/>
    <property type="match status" value="1"/>
</dbReference>
<keyword evidence="3" id="KW-0812">Transmembrane</keyword>
<feature type="transmembrane region" description="Helical" evidence="3">
    <location>
        <begin position="12"/>
        <end position="38"/>
    </location>
</feature>
<reference evidence="4 5" key="1">
    <citation type="submission" date="2018-03" db="EMBL/GenBank/DDBJ databases">
        <title>Genomes of Pezizomycetes fungi and the evolution of truffles.</title>
        <authorList>
            <person name="Murat C."/>
            <person name="Payen T."/>
            <person name="Noel B."/>
            <person name="Kuo A."/>
            <person name="Martin F.M."/>
        </authorList>
    </citation>
    <scope>NUCLEOTIDE SEQUENCE [LARGE SCALE GENOMIC DNA]</scope>
    <source>
        <strain evidence="4">091103-1</strain>
    </source>
</reference>
<keyword evidence="5" id="KW-1185">Reference proteome</keyword>
<keyword evidence="3" id="KW-0472">Membrane</keyword>
<evidence type="ECO:0000256" key="2">
    <source>
        <dbReference type="ARBA" id="ARBA00022842"/>
    </source>
</evidence>
<feature type="non-terminal residue" evidence="4">
    <location>
        <position position="1"/>
    </location>
</feature>
<dbReference type="GO" id="GO:0006874">
    <property type="term" value="P:intracellular calcium ion homeostasis"/>
    <property type="evidence" value="ECO:0007669"/>
    <property type="project" value="TreeGrafter"/>
</dbReference>
<evidence type="ECO:0000313" key="4">
    <source>
        <dbReference type="EMBL" id="PWW80917.1"/>
    </source>
</evidence>
<dbReference type="InterPro" id="IPR023298">
    <property type="entry name" value="ATPase_P-typ_TM_dom_sf"/>
</dbReference>
<evidence type="ECO:0000256" key="1">
    <source>
        <dbReference type="ARBA" id="ARBA00004127"/>
    </source>
</evidence>
<feature type="non-terminal residue" evidence="4">
    <location>
        <position position="59"/>
    </location>
</feature>
<dbReference type="GO" id="GO:0005886">
    <property type="term" value="C:plasma membrane"/>
    <property type="evidence" value="ECO:0007669"/>
    <property type="project" value="TreeGrafter"/>
</dbReference>
<dbReference type="STRING" id="42249.A0A317T570"/>
<dbReference type="EMBL" id="PYWC01000001">
    <property type="protein sequence ID" value="PWW80917.1"/>
    <property type="molecule type" value="Genomic_DNA"/>
</dbReference>
<dbReference type="GO" id="GO:0005388">
    <property type="term" value="F:P-type calcium transporter activity"/>
    <property type="evidence" value="ECO:0007669"/>
    <property type="project" value="TreeGrafter"/>
</dbReference>
<dbReference type="Proteomes" id="UP000246991">
    <property type="component" value="Unassembled WGS sequence"/>
</dbReference>
<accession>A0A317T570</accession>
<comment type="subcellular location">
    <subcellularLocation>
        <location evidence="1">Endomembrane system</location>
        <topology evidence="1">Multi-pass membrane protein</topology>
    </subcellularLocation>
</comment>
<evidence type="ECO:0000256" key="3">
    <source>
        <dbReference type="SAM" id="Phobius"/>
    </source>
</evidence>
<dbReference type="PANTHER" id="PTHR24093:SF369">
    <property type="entry name" value="CALCIUM-TRANSPORTING ATPASE"/>
    <property type="match status" value="1"/>
</dbReference>
<dbReference type="AlphaFoldDB" id="A0A317T570"/>
<proteinExistence type="predicted"/>
<keyword evidence="3" id="KW-1133">Transmembrane helix</keyword>
<sequence>TPSEKGQRFMRILIKAITVVVAVPEGLPLAITLALAFATTRMLKDNNLVRVLRACETMG</sequence>
<keyword evidence="2" id="KW-0460">Magnesium</keyword>
<gene>
    <name evidence="4" type="ORF">C7212DRAFT_61117</name>
</gene>
<organism evidence="4 5">
    <name type="scientific">Tuber magnatum</name>
    <name type="common">white Piedmont truffle</name>
    <dbReference type="NCBI Taxonomy" id="42249"/>
    <lineage>
        <taxon>Eukaryota</taxon>
        <taxon>Fungi</taxon>
        <taxon>Dikarya</taxon>
        <taxon>Ascomycota</taxon>
        <taxon>Pezizomycotina</taxon>
        <taxon>Pezizomycetes</taxon>
        <taxon>Pezizales</taxon>
        <taxon>Tuberaceae</taxon>
        <taxon>Tuber</taxon>
    </lineage>
</organism>
<dbReference type="SUPFAM" id="SSF81665">
    <property type="entry name" value="Calcium ATPase, transmembrane domain M"/>
    <property type="match status" value="1"/>
</dbReference>
<evidence type="ECO:0008006" key="6">
    <source>
        <dbReference type="Google" id="ProtNLM"/>
    </source>
</evidence>
<protein>
    <recommendedName>
        <fullName evidence="6">Cation-transporting P-type ATPase N-terminal domain-containing protein</fullName>
    </recommendedName>
</protein>
<comment type="caution">
    <text evidence="4">The sequence shown here is derived from an EMBL/GenBank/DDBJ whole genome shotgun (WGS) entry which is preliminary data.</text>
</comment>
<dbReference type="Gene3D" id="1.20.1110.10">
    <property type="entry name" value="Calcium-transporting ATPase, transmembrane domain"/>
    <property type="match status" value="1"/>
</dbReference>
<dbReference type="GO" id="GO:0012505">
    <property type="term" value="C:endomembrane system"/>
    <property type="evidence" value="ECO:0007669"/>
    <property type="project" value="UniProtKB-SubCell"/>
</dbReference>
<evidence type="ECO:0000313" key="5">
    <source>
        <dbReference type="Proteomes" id="UP000246991"/>
    </source>
</evidence>